<keyword evidence="1" id="KW-0255">Endonuclease</keyword>
<name>A0A501XGN2_9SPHN</name>
<keyword evidence="1" id="KW-0378">Hydrolase</keyword>
<keyword evidence="2" id="KW-1185">Reference proteome</keyword>
<dbReference type="OrthoDB" id="9802640at2"/>
<organism evidence="1 2">
    <name type="scientific">Sandaracinobacter neustonicus</name>
    <dbReference type="NCBI Taxonomy" id="1715348"/>
    <lineage>
        <taxon>Bacteria</taxon>
        <taxon>Pseudomonadati</taxon>
        <taxon>Pseudomonadota</taxon>
        <taxon>Alphaproteobacteria</taxon>
        <taxon>Sphingomonadales</taxon>
        <taxon>Sphingosinicellaceae</taxon>
        <taxon>Sandaracinobacter</taxon>
    </lineage>
</organism>
<accession>A0A501XGN2</accession>
<sequence length="385" mass="42551">MWHWDQGRLDYFQFDALRKIAKFATSADIKAALNADLVAAVGLPFSPNTPGYERPWRNYQRVFKLSLLAFDDGGIGRPTALAKLLADDGKVTSDEYFHFLAEATTDPSPALQGWDATAEMRYPLLFSLKYVLARAAVGEQATAFGKIIDAYAGSGFVGGEDQTAFLGIIDKTYPVITNKRQAIESLRRVLAQISYLSSTANTLTVSLEKSDAHEVFDQLDPVGGPRDPDGNKEIARLAALFPSATADLHLDYSNTVVSDAVEAGFAEGNRVERTHLKIERNSKLRDAFFEAYPSAVCDFCEKDTSDEYPWVERVLDIHHVLPLCSGTRTTKEGTALDDLVANCPTCHRAVHRYYGRWLKAQGKKDFSDAAEARAVYEEAKGKYVG</sequence>
<dbReference type="AlphaFoldDB" id="A0A501XGN2"/>
<dbReference type="EMBL" id="VFSU01000030">
    <property type="protein sequence ID" value="TPE59477.1"/>
    <property type="molecule type" value="Genomic_DNA"/>
</dbReference>
<comment type="caution">
    <text evidence="1">The sequence shown here is derived from an EMBL/GenBank/DDBJ whole genome shotgun (WGS) entry which is preliminary data.</text>
</comment>
<protein>
    <submittedName>
        <fullName evidence="1">HNH endonuclease</fullName>
    </submittedName>
</protein>
<dbReference type="InterPro" id="IPR003615">
    <property type="entry name" value="HNH_nuc"/>
</dbReference>
<dbReference type="Proteomes" id="UP000319897">
    <property type="component" value="Unassembled WGS sequence"/>
</dbReference>
<evidence type="ECO:0000313" key="1">
    <source>
        <dbReference type="EMBL" id="TPE59477.1"/>
    </source>
</evidence>
<evidence type="ECO:0000313" key="2">
    <source>
        <dbReference type="Proteomes" id="UP000319897"/>
    </source>
</evidence>
<dbReference type="GO" id="GO:0004519">
    <property type="term" value="F:endonuclease activity"/>
    <property type="evidence" value="ECO:0007669"/>
    <property type="project" value="UniProtKB-KW"/>
</dbReference>
<dbReference type="CDD" id="cd00085">
    <property type="entry name" value="HNHc"/>
    <property type="match status" value="1"/>
</dbReference>
<gene>
    <name evidence="1" type="ORF">FJQ54_13395</name>
</gene>
<proteinExistence type="predicted"/>
<dbReference type="RefSeq" id="WP_140928923.1">
    <property type="nucleotide sequence ID" value="NZ_VFSU01000030.1"/>
</dbReference>
<keyword evidence="1" id="KW-0540">Nuclease</keyword>
<reference evidence="1 2" key="1">
    <citation type="submission" date="2019-06" db="EMBL/GenBank/DDBJ databases">
        <authorList>
            <person name="Lee I."/>
            <person name="Jang G.I."/>
            <person name="Hwang C.Y."/>
        </authorList>
    </citation>
    <scope>NUCLEOTIDE SEQUENCE [LARGE SCALE GENOMIC DNA]</scope>
    <source>
        <strain evidence="1 2">PAMC 28131</strain>
    </source>
</reference>